<dbReference type="EMBL" id="JOTN01000016">
    <property type="protein sequence ID" value="KEK18166.1"/>
    <property type="molecule type" value="Genomic_DNA"/>
</dbReference>
<reference evidence="1 2" key="1">
    <citation type="submission" date="2014-06" db="EMBL/GenBank/DDBJ databases">
        <title>Draft genome sequence of Bacillus manliponensis JCM 15802 (MCCC 1A00708).</title>
        <authorList>
            <person name="Lai Q."/>
            <person name="Liu Y."/>
            <person name="Shao Z."/>
        </authorList>
    </citation>
    <scope>NUCLEOTIDE SEQUENCE [LARGE SCALE GENOMIC DNA]</scope>
    <source>
        <strain evidence="1 2">JCM 15802</strain>
    </source>
</reference>
<dbReference type="Proteomes" id="UP000027822">
    <property type="component" value="Unassembled WGS sequence"/>
</dbReference>
<organism evidence="1 2">
    <name type="scientific">Bacillus manliponensis</name>
    <dbReference type="NCBI Taxonomy" id="574376"/>
    <lineage>
        <taxon>Bacteria</taxon>
        <taxon>Bacillati</taxon>
        <taxon>Bacillota</taxon>
        <taxon>Bacilli</taxon>
        <taxon>Bacillales</taxon>
        <taxon>Bacillaceae</taxon>
        <taxon>Bacillus</taxon>
        <taxon>Bacillus cereus group</taxon>
    </lineage>
</organism>
<dbReference type="AlphaFoldDB" id="A0A073JVC9"/>
<evidence type="ECO:0000313" key="2">
    <source>
        <dbReference type="Proteomes" id="UP000027822"/>
    </source>
</evidence>
<proteinExistence type="predicted"/>
<protein>
    <submittedName>
        <fullName evidence="1">Exosporium protein G</fullName>
    </submittedName>
</protein>
<name>A0A073JVC9_9BACI</name>
<sequence length="47" mass="4967">MQITCIEVQGTNFFLVVTVGGVVTLRVPILPGVAQLLLAIGVPQCEE</sequence>
<comment type="caution">
    <text evidence="1">The sequence shown here is derived from an EMBL/GenBank/DDBJ whole genome shotgun (WGS) entry which is preliminary data.</text>
</comment>
<keyword evidence="2" id="KW-1185">Reference proteome</keyword>
<accession>A0A073JVC9</accession>
<evidence type="ECO:0000313" key="1">
    <source>
        <dbReference type="EMBL" id="KEK18166.1"/>
    </source>
</evidence>
<gene>
    <name evidence="1" type="ORF">BAMA_06275</name>
</gene>
<dbReference type="RefSeq" id="WP_034641377.1">
    <property type="nucleotide sequence ID" value="NZ_CBCSJC010000013.1"/>
</dbReference>